<feature type="region of interest" description="Disordered" evidence="1">
    <location>
        <begin position="112"/>
        <end position="132"/>
    </location>
</feature>
<feature type="compositionally biased region" description="Low complexity" evidence="1">
    <location>
        <begin position="514"/>
        <end position="523"/>
    </location>
</feature>
<evidence type="ECO:0000313" key="2">
    <source>
        <dbReference type="EMBL" id="KAF7360829.1"/>
    </source>
</evidence>
<proteinExistence type="predicted"/>
<feature type="compositionally biased region" description="Basic residues" evidence="1">
    <location>
        <begin position="609"/>
        <end position="620"/>
    </location>
</feature>
<protein>
    <submittedName>
        <fullName evidence="2">Uncharacterized protein</fullName>
    </submittedName>
</protein>
<sequence>MADAADPNLPTEPALREWKLADKSDQLGRDIRNYVRAELMQKFQEKKATLEQERKNASSSKDKQLNLKDYVDKELFPELNKKFRVEDHYMVAKFTQTLYSMLNSKANYSNNKAAPATQTAGTDTSVASTDTPRYRSKTAQDLYKLQNKEAIETEAKRRLAGKEVSRGDMMRMVQTVGNERFASASPEVKSEMEELAHQKNEAAKEERESPEAVAKHLSQNRVNFNNIVLHALQSLIGVGPTQVGAAVFRVSGAYKDDDGKIHEFTGSVGAADNARGLTDYPSKNAEQNRRTFKEWAKTNLYTLVDIDDDTGEVSLPNVDVNRLGKKEIVAMLLALFSPPAAHQEAEQDDLRAYFKYALECQEKGEAPAKEFQVEEADDANLDDTQDDVNTDGANPDTGKAGGATTDNATLDGEEGATPEDANLDGGKAGGTSGDDANLEGGKAGGTTPDGATPDGASPDGGQAGGATASDASLHGEKDGGAKPDGPNPDDGKPRKAKKAKRDFSAPWVPAHPASPMSSLSELSSDNDGAPPKSGAQGGKKGRSSRRGAAGRGRGRGRGGRARGGLRGDSHAVGRSHQDVVAEEQNESGGRKRKNSEATGEEEEAEGPLKRCKSTAGGKRKRTDDDTEDQEEDDDMHAEKKQRLPLPARRLRSNAPPTRPKTPPFRGFKKPGVVGWVYEKLLPSKSEESEGAGEM</sequence>
<dbReference type="EMBL" id="JACAZH010000008">
    <property type="protein sequence ID" value="KAF7360829.1"/>
    <property type="molecule type" value="Genomic_DNA"/>
</dbReference>
<keyword evidence="3" id="KW-1185">Reference proteome</keyword>
<evidence type="ECO:0000256" key="1">
    <source>
        <dbReference type="SAM" id="MobiDB-lite"/>
    </source>
</evidence>
<dbReference type="Proteomes" id="UP000623467">
    <property type="component" value="Unassembled WGS sequence"/>
</dbReference>
<dbReference type="OrthoDB" id="3062653at2759"/>
<feature type="compositionally biased region" description="Acidic residues" evidence="1">
    <location>
        <begin position="624"/>
        <end position="635"/>
    </location>
</feature>
<feature type="compositionally biased region" description="Basic and acidic residues" evidence="1">
    <location>
        <begin position="565"/>
        <end position="579"/>
    </location>
</feature>
<accession>A0A8H6YM54</accession>
<feature type="compositionally biased region" description="Acidic residues" evidence="1">
    <location>
        <begin position="373"/>
        <end position="389"/>
    </location>
</feature>
<feature type="region of interest" description="Disordered" evidence="1">
    <location>
        <begin position="366"/>
        <end position="669"/>
    </location>
</feature>
<evidence type="ECO:0000313" key="3">
    <source>
        <dbReference type="Proteomes" id="UP000623467"/>
    </source>
</evidence>
<organism evidence="2 3">
    <name type="scientific">Mycena sanguinolenta</name>
    <dbReference type="NCBI Taxonomy" id="230812"/>
    <lineage>
        <taxon>Eukaryota</taxon>
        <taxon>Fungi</taxon>
        <taxon>Dikarya</taxon>
        <taxon>Basidiomycota</taxon>
        <taxon>Agaricomycotina</taxon>
        <taxon>Agaricomycetes</taxon>
        <taxon>Agaricomycetidae</taxon>
        <taxon>Agaricales</taxon>
        <taxon>Marasmiineae</taxon>
        <taxon>Mycenaceae</taxon>
        <taxon>Mycena</taxon>
    </lineage>
</organism>
<dbReference type="AlphaFoldDB" id="A0A8H6YM54"/>
<feature type="compositionally biased region" description="Polar residues" evidence="1">
    <location>
        <begin position="117"/>
        <end position="131"/>
    </location>
</feature>
<name>A0A8H6YM54_9AGAR</name>
<feature type="compositionally biased region" description="Low complexity" evidence="1">
    <location>
        <begin position="445"/>
        <end position="456"/>
    </location>
</feature>
<reference evidence="2" key="1">
    <citation type="submission" date="2020-05" db="EMBL/GenBank/DDBJ databases">
        <title>Mycena genomes resolve the evolution of fungal bioluminescence.</title>
        <authorList>
            <person name="Tsai I.J."/>
        </authorList>
    </citation>
    <scope>NUCLEOTIDE SEQUENCE</scope>
    <source>
        <strain evidence="2">160909Yilan</strain>
    </source>
</reference>
<comment type="caution">
    <text evidence="2">The sequence shown here is derived from an EMBL/GenBank/DDBJ whole genome shotgun (WGS) entry which is preliminary data.</text>
</comment>
<gene>
    <name evidence="2" type="ORF">MSAN_01112200</name>
</gene>